<evidence type="ECO:0000313" key="3">
    <source>
        <dbReference type="Proteomes" id="UP001301769"/>
    </source>
</evidence>
<name>A0AAN6YAG9_9PEZI</name>
<gene>
    <name evidence="2" type="ORF">QBC37DRAFT_374379</name>
</gene>
<feature type="domain" description="Het-s prion-forming" evidence="1">
    <location>
        <begin position="8"/>
        <end position="72"/>
    </location>
</feature>
<reference evidence="2" key="2">
    <citation type="submission" date="2023-05" db="EMBL/GenBank/DDBJ databases">
        <authorList>
            <consortium name="Lawrence Berkeley National Laboratory"/>
            <person name="Steindorff A."/>
            <person name="Hensen N."/>
            <person name="Bonometti L."/>
            <person name="Westerberg I."/>
            <person name="Brannstrom I.O."/>
            <person name="Guillou S."/>
            <person name="Cros-Aarteil S."/>
            <person name="Calhoun S."/>
            <person name="Haridas S."/>
            <person name="Kuo A."/>
            <person name="Mondo S."/>
            <person name="Pangilinan J."/>
            <person name="Riley R."/>
            <person name="Labutti K."/>
            <person name="Andreopoulos B."/>
            <person name="Lipzen A."/>
            <person name="Chen C."/>
            <person name="Yanf M."/>
            <person name="Daum C."/>
            <person name="Ng V."/>
            <person name="Clum A."/>
            <person name="Ohm R."/>
            <person name="Martin F."/>
            <person name="Silar P."/>
            <person name="Natvig D."/>
            <person name="Lalanne C."/>
            <person name="Gautier V."/>
            <person name="Ament-Velasquez S.L."/>
            <person name="Kruys A."/>
            <person name="Hutchinson M.I."/>
            <person name="Powell A.J."/>
            <person name="Barry K."/>
            <person name="Miller A.N."/>
            <person name="Grigoriev I.V."/>
            <person name="Debuchy R."/>
            <person name="Gladieux P."/>
            <person name="Thoren M.H."/>
            <person name="Johannesson H."/>
        </authorList>
    </citation>
    <scope>NUCLEOTIDE SEQUENCE</scope>
    <source>
        <strain evidence="2">PSN293</strain>
    </source>
</reference>
<sequence length="353" mass="38651">MSDAAAKKIDAIVGRNSAKDIRTEERARVHLGNVVTEAALRREIRISDQTTNSVETVVGKGECRVLIGNEYGGKGFWDNMESKFRHDSFPKPVEPERRGGPVLPRQRQGLLRIFISDHNWKYGQPTKEEALIMLSQGDDSAISVPAVFMFVSGMPVVVNQNTHQGLKLVNGASYTALDVILDKAHPGHRISADTILHFGPPAGILLASDTTKDFHFVGMPPGTILLTPVSTKIERQRKRPWQQNAVVRRGLPCVAAFACTDYKVQGRTLGRVALGLRGTRSTVVNGESVPSQCDPYSLYVQLSRCPSLDGIMLLSRARERDVVGNTVPESMAAAERRLEQLSQATGTAESGDR</sequence>
<dbReference type="EMBL" id="MU858115">
    <property type="protein sequence ID" value="KAK4213047.1"/>
    <property type="molecule type" value="Genomic_DNA"/>
</dbReference>
<comment type="caution">
    <text evidence="2">The sequence shown here is derived from an EMBL/GenBank/DDBJ whole genome shotgun (WGS) entry which is preliminary data.</text>
</comment>
<proteinExistence type="predicted"/>
<evidence type="ECO:0000259" key="1">
    <source>
        <dbReference type="Pfam" id="PF11558"/>
    </source>
</evidence>
<dbReference type="InterPro" id="IPR021084">
    <property type="entry name" value="Het-s_prion_dom"/>
</dbReference>
<keyword evidence="3" id="KW-1185">Reference proteome</keyword>
<evidence type="ECO:0000313" key="2">
    <source>
        <dbReference type="EMBL" id="KAK4213047.1"/>
    </source>
</evidence>
<protein>
    <submittedName>
        <fullName evidence="2">Het-s 218-289-domain-containing protein</fullName>
    </submittedName>
</protein>
<organism evidence="2 3">
    <name type="scientific">Rhypophila decipiens</name>
    <dbReference type="NCBI Taxonomy" id="261697"/>
    <lineage>
        <taxon>Eukaryota</taxon>
        <taxon>Fungi</taxon>
        <taxon>Dikarya</taxon>
        <taxon>Ascomycota</taxon>
        <taxon>Pezizomycotina</taxon>
        <taxon>Sordariomycetes</taxon>
        <taxon>Sordariomycetidae</taxon>
        <taxon>Sordariales</taxon>
        <taxon>Naviculisporaceae</taxon>
        <taxon>Rhypophila</taxon>
    </lineage>
</organism>
<reference evidence="2" key="1">
    <citation type="journal article" date="2023" name="Mol. Phylogenet. Evol.">
        <title>Genome-scale phylogeny and comparative genomics of the fungal order Sordariales.</title>
        <authorList>
            <person name="Hensen N."/>
            <person name="Bonometti L."/>
            <person name="Westerberg I."/>
            <person name="Brannstrom I.O."/>
            <person name="Guillou S."/>
            <person name="Cros-Aarteil S."/>
            <person name="Calhoun S."/>
            <person name="Haridas S."/>
            <person name="Kuo A."/>
            <person name="Mondo S."/>
            <person name="Pangilinan J."/>
            <person name="Riley R."/>
            <person name="LaButti K."/>
            <person name="Andreopoulos B."/>
            <person name="Lipzen A."/>
            <person name="Chen C."/>
            <person name="Yan M."/>
            <person name="Daum C."/>
            <person name="Ng V."/>
            <person name="Clum A."/>
            <person name="Steindorff A."/>
            <person name="Ohm R.A."/>
            <person name="Martin F."/>
            <person name="Silar P."/>
            <person name="Natvig D.O."/>
            <person name="Lalanne C."/>
            <person name="Gautier V."/>
            <person name="Ament-Velasquez S.L."/>
            <person name="Kruys A."/>
            <person name="Hutchinson M.I."/>
            <person name="Powell A.J."/>
            <person name="Barry K."/>
            <person name="Miller A.N."/>
            <person name="Grigoriev I.V."/>
            <person name="Debuchy R."/>
            <person name="Gladieux P."/>
            <person name="Hiltunen Thoren M."/>
            <person name="Johannesson H."/>
        </authorList>
    </citation>
    <scope>NUCLEOTIDE SEQUENCE</scope>
    <source>
        <strain evidence="2">PSN293</strain>
    </source>
</reference>
<dbReference type="AlphaFoldDB" id="A0AAN6YAG9"/>
<dbReference type="Pfam" id="PF11558">
    <property type="entry name" value="HET-s_218-289"/>
    <property type="match status" value="1"/>
</dbReference>
<accession>A0AAN6YAG9</accession>
<dbReference type="Proteomes" id="UP001301769">
    <property type="component" value="Unassembled WGS sequence"/>
</dbReference>